<gene>
    <name evidence="1" type="ORF">F0361_16420</name>
</gene>
<comment type="caution">
    <text evidence="1">The sequence shown here is derived from an EMBL/GenBank/DDBJ whole genome shotgun (WGS) entry which is preliminary data.</text>
</comment>
<protein>
    <recommendedName>
        <fullName evidence="3">DUF3945 domain-containing protein</fullName>
    </recommendedName>
</protein>
<dbReference type="EMBL" id="VUOE01000003">
    <property type="protein sequence ID" value="KAA2215779.1"/>
    <property type="molecule type" value="Genomic_DNA"/>
</dbReference>
<dbReference type="AlphaFoldDB" id="A0A5B2TNJ1"/>
<organism evidence="1 2">
    <name type="scientific">Maribacter flavus</name>
    <dbReference type="NCBI Taxonomy" id="1658664"/>
    <lineage>
        <taxon>Bacteria</taxon>
        <taxon>Pseudomonadati</taxon>
        <taxon>Bacteroidota</taxon>
        <taxon>Flavobacteriia</taxon>
        <taxon>Flavobacteriales</taxon>
        <taxon>Flavobacteriaceae</taxon>
        <taxon>Maribacter</taxon>
    </lineage>
</organism>
<name>A0A5B2TNJ1_9FLAO</name>
<dbReference type="Proteomes" id="UP000323188">
    <property type="component" value="Unassembled WGS sequence"/>
</dbReference>
<accession>A0A5B2TNJ1</accession>
<evidence type="ECO:0008006" key="3">
    <source>
        <dbReference type="Google" id="ProtNLM"/>
    </source>
</evidence>
<evidence type="ECO:0000313" key="1">
    <source>
        <dbReference type="EMBL" id="KAA2215779.1"/>
    </source>
</evidence>
<evidence type="ECO:0000313" key="2">
    <source>
        <dbReference type="Proteomes" id="UP000323188"/>
    </source>
</evidence>
<sequence>METQIEKVFVKMNQVWLKGEAIPATENTYKVRVLNYPDFTIEKDSEFLEHQKFPAQRFAIGDAKERLEGAYISFGKLPDNIQDAIIKGEEYLHNSTYIADGSLKHQVKMVQMVYQQNTGSKLDVQIKRNEPVPPGEAKAYNYQFTKEEFNQMKEQGKVISFTGTSMNGEQFTKLAYYEPRLNDIRTKSALSEKTYFYGQPLTKEQADALNKGEEREITIPTKRGEKTYLVSWSPKAERFITKSVEQSKLNNMEVTAETVQPDVKKKRTRGQTVRL</sequence>
<dbReference type="RefSeq" id="WP_154920426.1">
    <property type="nucleotide sequence ID" value="NZ_VUOE01000003.1"/>
</dbReference>
<reference evidence="1 2" key="1">
    <citation type="submission" date="2019-09" db="EMBL/GenBank/DDBJ databases">
        <authorList>
            <person name="Khan S.A."/>
            <person name="Jeon C.O."/>
            <person name="Chun B.H."/>
            <person name="Jeong S.E."/>
        </authorList>
    </citation>
    <scope>NUCLEOTIDE SEQUENCE [LARGE SCALE GENOMIC DNA]</scope>
    <source>
        <strain evidence="1 2">KCTC 42508</strain>
    </source>
</reference>
<proteinExistence type="predicted"/>